<dbReference type="InterPro" id="IPR028904">
    <property type="entry name" value="Tox-REase-5_dom"/>
</dbReference>
<evidence type="ECO:0000256" key="1">
    <source>
        <dbReference type="SAM" id="MobiDB-lite"/>
    </source>
</evidence>
<dbReference type="AlphaFoldDB" id="A0AAX3FZY2"/>
<protein>
    <recommendedName>
        <fullName evidence="2">Tox-REase-5 domain-containing protein</fullName>
    </recommendedName>
</protein>
<evidence type="ECO:0000259" key="2">
    <source>
        <dbReference type="Pfam" id="PF15648"/>
    </source>
</evidence>
<dbReference type="Pfam" id="PF15648">
    <property type="entry name" value="Tox-REase-5"/>
    <property type="match status" value="1"/>
</dbReference>
<evidence type="ECO:0000313" key="4">
    <source>
        <dbReference type="Proteomes" id="UP000277437"/>
    </source>
</evidence>
<proteinExistence type="predicted"/>
<organism evidence="3 4">
    <name type="scientific">Pseudomonas chlororaphis</name>
    <dbReference type="NCBI Taxonomy" id="587753"/>
    <lineage>
        <taxon>Bacteria</taxon>
        <taxon>Pseudomonadati</taxon>
        <taxon>Pseudomonadota</taxon>
        <taxon>Gammaproteobacteria</taxon>
        <taxon>Pseudomonadales</taxon>
        <taxon>Pseudomonadaceae</taxon>
        <taxon>Pseudomonas</taxon>
    </lineage>
</organism>
<dbReference type="Proteomes" id="UP000277437">
    <property type="component" value="Chromosome"/>
</dbReference>
<reference evidence="3 4" key="1">
    <citation type="submission" date="2018-12" db="EMBL/GenBank/DDBJ databases">
        <authorList>
            <consortium name="Pathogen Informatics"/>
        </authorList>
    </citation>
    <scope>NUCLEOTIDE SEQUENCE [LARGE SCALE GENOMIC DNA]</scope>
    <source>
        <strain evidence="3 4">NCTC7357</strain>
    </source>
</reference>
<evidence type="ECO:0000313" key="3">
    <source>
        <dbReference type="EMBL" id="VEF76368.1"/>
    </source>
</evidence>
<accession>A0AAX3FZY2</accession>
<feature type="region of interest" description="Disordered" evidence="1">
    <location>
        <begin position="1"/>
        <end position="57"/>
    </location>
</feature>
<feature type="domain" description="Tox-REase-5" evidence="2">
    <location>
        <begin position="93"/>
        <end position="177"/>
    </location>
</feature>
<gene>
    <name evidence="3" type="ORF">NCTC7357_04737</name>
</gene>
<feature type="compositionally biased region" description="Pro residues" evidence="1">
    <location>
        <begin position="1"/>
        <end position="32"/>
    </location>
</feature>
<sequence length="237" mass="27372">MPPPRPMPMPAPRPTQPLPAPRPIPQPVPLPQAQPQAKPRVDAPPTTAERTREAERDCKAKRDKDCVKCPPEQGTMTIPNNGKGHSMSAQSALYQAWVTAFPTPYEWWWNNTWWDGFDKPRCTLLEAKANYAFMFIPLIGLPRPWANVEKTLITPAEVHSLKARPSPPVSVEWHFLQRVVYEYCAEQYAEKGLTNLTAYWNPMPGTKDHDEYIKQRAKEQKEWDEYRRENPDRVFEA</sequence>
<dbReference type="EMBL" id="LR134334">
    <property type="protein sequence ID" value="VEF76368.1"/>
    <property type="molecule type" value="Genomic_DNA"/>
</dbReference>
<name>A0AAX3FZY2_9PSED</name>